<name>A0AC35F1G6_9BILA</name>
<dbReference type="Proteomes" id="UP000887580">
    <property type="component" value="Unplaced"/>
</dbReference>
<evidence type="ECO:0000313" key="1">
    <source>
        <dbReference type="Proteomes" id="UP000887580"/>
    </source>
</evidence>
<evidence type="ECO:0000313" key="2">
    <source>
        <dbReference type="WBParaSite" id="PS1159_v2.g12936.t1"/>
    </source>
</evidence>
<protein>
    <submittedName>
        <fullName evidence="2">Carboxylic ester hydrolase</fullName>
    </submittedName>
</protein>
<reference evidence="2" key="1">
    <citation type="submission" date="2022-11" db="UniProtKB">
        <authorList>
            <consortium name="WormBaseParasite"/>
        </authorList>
    </citation>
    <scope>IDENTIFICATION</scope>
</reference>
<dbReference type="WBParaSite" id="PS1159_v2.g12936.t1">
    <property type="protein sequence ID" value="PS1159_v2.g12936.t1"/>
    <property type="gene ID" value="PS1159_v2.g12936"/>
</dbReference>
<sequence length="584" mass="66555">MYFSTGLLRGRKMITPKKTEGFIYLSIPIAEPPTGKLRFKAPIPRKKWNGIFNATDYTVSCYWNSQRTSFAPNEFKMNEDCIFANVFTNKNCLIKGGCAVLTYVHGGSFHFGTPLQYQPETLVDNFNNASRNVIFVSLGYRQAFLGVSNFNHKLNLSTDLNAGFHDLIHGIKWVKNEIREFGGDPNRLTVMGDSGGASNTRVLAMSPLTKHLINQIVLCSVASDYVFVRDKNQNASRITAKIVGCANFFPNSSKWDNLEIVENVIACLRSKSAKELSDTQEIIEAMGYQFRFIAKDSGENAIAPRSYEEMLNETLPIPILSGTVAKEFLYSKHTIIKLLNGTLGINQTELKIWAKRSIENFHYLNPKPTTIAATVKEYNSIPKSAYIFDDVEQYVPTYNYAVNQVLRGSDVYLYEYIYQDVGGAFDTGPDEIYKIPRYLSPKHAQELSYLLGLHVGNFTSKDHQIRFLYSQIFIDFINYGTPKSPTRNWKKFNPKKGNYFVIDFPDPYLKAPGNKNGYHFEAVKFWNTILPRLEGPKTIIQSESQISYDPYIEKSMIKRSVTDLNENVKAVFFVITRRTENFLF</sequence>
<organism evidence="1 2">
    <name type="scientific">Panagrolaimus sp. PS1159</name>
    <dbReference type="NCBI Taxonomy" id="55785"/>
    <lineage>
        <taxon>Eukaryota</taxon>
        <taxon>Metazoa</taxon>
        <taxon>Ecdysozoa</taxon>
        <taxon>Nematoda</taxon>
        <taxon>Chromadorea</taxon>
        <taxon>Rhabditida</taxon>
        <taxon>Tylenchina</taxon>
        <taxon>Panagrolaimomorpha</taxon>
        <taxon>Panagrolaimoidea</taxon>
        <taxon>Panagrolaimidae</taxon>
        <taxon>Panagrolaimus</taxon>
    </lineage>
</organism>
<accession>A0AC35F1G6</accession>
<proteinExistence type="predicted"/>